<evidence type="ECO:0000259" key="2">
    <source>
        <dbReference type="Pfam" id="PF07727"/>
    </source>
</evidence>
<evidence type="ECO:0000313" key="4">
    <source>
        <dbReference type="Proteomes" id="UP001172457"/>
    </source>
</evidence>
<dbReference type="Pfam" id="PF14223">
    <property type="entry name" value="Retrotran_gag_2"/>
    <property type="match status" value="1"/>
</dbReference>
<proteinExistence type="predicted"/>
<organism evidence="3 4">
    <name type="scientific">Centaurea solstitialis</name>
    <name type="common">yellow star-thistle</name>
    <dbReference type="NCBI Taxonomy" id="347529"/>
    <lineage>
        <taxon>Eukaryota</taxon>
        <taxon>Viridiplantae</taxon>
        <taxon>Streptophyta</taxon>
        <taxon>Embryophyta</taxon>
        <taxon>Tracheophyta</taxon>
        <taxon>Spermatophyta</taxon>
        <taxon>Magnoliopsida</taxon>
        <taxon>eudicotyledons</taxon>
        <taxon>Gunneridae</taxon>
        <taxon>Pentapetalae</taxon>
        <taxon>asterids</taxon>
        <taxon>campanulids</taxon>
        <taxon>Asterales</taxon>
        <taxon>Asteraceae</taxon>
        <taxon>Carduoideae</taxon>
        <taxon>Cardueae</taxon>
        <taxon>Centaureinae</taxon>
        <taxon>Centaurea</taxon>
    </lineage>
</organism>
<dbReference type="AlphaFoldDB" id="A0AA38WGK9"/>
<dbReference type="CDD" id="cd09272">
    <property type="entry name" value="RNase_HI_RT_Ty1"/>
    <property type="match status" value="1"/>
</dbReference>
<dbReference type="SUPFAM" id="SSF56672">
    <property type="entry name" value="DNA/RNA polymerases"/>
    <property type="match status" value="1"/>
</dbReference>
<comment type="caution">
    <text evidence="3">The sequence shown here is derived from an EMBL/GenBank/DDBJ whole genome shotgun (WGS) entry which is preliminary data.</text>
</comment>
<evidence type="ECO:0000256" key="1">
    <source>
        <dbReference type="SAM" id="MobiDB-lite"/>
    </source>
</evidence>
<dbReference type="Proteomes" id="UP001172457">
    <property type="component" value="Chromosome 5"/>
</dbReference>
<feature type="domain" description="Reverse transcriptase Ty1/copia-type" evidence="2">
    <location>
        <begin position="298"/>
        <end position="475"/>
    </location>
</feature>
<reference evidence="3" key="1">
    <citation type="submission" date="2023-03" db="EMBL/GenBank/DDBJ databases">
        <title>Chromosome-scale reference genome and RAD-based genetic map of yellow starthistle (Centaurea solstitialis) reveal putative structural variation and QTLs associated with invader traits.</title>
        <authorList>
            <person name="Reatini B."/>
            <person name="Cang F.A."/>
            <person name="Jiang Q."/>
            <person name="Mckibben M.T.W."/>
            <person name="Barker M.S."/>
            <person name="Rieseberg L.H."/>
            <person name="Dlugosch K.M."/>
        </authorList>
    </citation>
    <scope>NUCLEOTIDE SEQUENCE</scope>
    <source>
        <strain evidence="3">CAN-66</strain>
        <tissue evidence="3">Leaf</tissue>
    </source>
</reference>
<keyword evidence="4" id="KW-1185">Reference proteome</keyword>
<protein>
    <recommendedName>
        <fullName evidence="2">Reverse transcriptase Ty1/copia-type domain-containing protein</fullName>
    </recommendedName>
</protein>
<feature type="region of interest" description="Disordered" evidence="1">
    <location>
        <begin position="226"/>
        <end position="249"/>
    </location>
</feature>
<accession>A0AA38WGK9</accession>
<dbReference type="Pfam" id="PF07727">
    <property type="entry name" value="RVT_2"/>
    <property type="match status" value="1"/>
</dbReference>
<sequence>MTSSPASSTLPSPTASQLVFALTNVYSQFSFKLSSDGSKYKLWRRIFLDMCKGAKVYGHITGKSKPASDNDEDWEAIDSRIKSWFYSTCDANLLQIISSDDCTAKDLWDKLDEFCLNNKMSRMLQLQEQFRNTKKGTSSITDFCHNLKNLADALADCDSKIDEIELVMQILRQLPPSYHSIVDVITNTKPFPSFLEAKNMLLLHESREESVEPHTDTPLTSSAALYSSTPFAPNGKPKNKSNKGQNFGRVASKGGGVTLRLTSETHLVRFHRLSLAYLVHLLCNPSGQGPFSHSRRCSVLLSISISRNWPIHQLDVKNAFLHGDLTETVYMRQPPGYVNGSFPDHVCRLRKALYGLKQAPRAWYHRFAVYLSSLGFLSSKTNAFLFTYHRGSDTIYLLLYVDDIILTASSPTLISMVISKLSSEFPMSDLGPLSFFLGIAASRSKSGLFLSQSAFAHEILARADMVSCNPCSTPADTKTKLAVDGEPVSDPTLYRSLAGALQYLTFTRPDIAYAVQQAGCPNTRRSPSGFCVYLGDNLVSWSSKRQHVVSCSSAEAEYRGIANVVAEAAWLRNLLLDLSCPLSRATIVFCDNVSAMYLASNPVQNQRTKHVEIDLHFVRERVAIGHVRVLHVPSAYQYADIFIKGLPSSLFLYFRDSLNIRVPPDQTTGVC</sequence>
<dbReference type="EMBL" id="JARYMX010000005">
    <property type="protein sequence ID" value="KAJ9547656.1"/>
    <property type="molecule type" value="Genomic_DNA"/>
</dbReference>
<name>A0AA38WGK9_9ASTR</name>
<dbReference type="InterPro" id="IPR013103">
    <property type="entry name" value="RVT_2"/>
</dbReference>
<gene>
    <name evidence="3" type="ORF">OSB04_020199</name>
</gene>
<dbReference type="PANTHER" id="PTHR47481">
    <property type="match status" value="1"/>
</dbReference>
<dbReference type="InterPro" id="IPR043502">
    <property type="entry name" value="DNA/RNA_pol_sf"/>
</dbReference>
<evidence type="ECO:0000313" key="3">
    <source>
        <dbReference type="EMBL" id="KAJ9547656.1"/>
    </source>
</evidence>
<dbReference type="PANTHER" id="PTHR47481:SF40">
    <property type="entry name" value="RETROTRANSPOSON GAG DOMAIN-CONTAINING PROTEIN"/>
    <property type="match status" value="1"/>
</dbReference>